<feature type="compositionally biased region" description="Polar residues" evidence="1">
    <location>
        <begin position="200"/>
        <end position="214"/>
    </location>
</feature>
<evidence type="ECO:0000313" key="2">
    <source>
        <dbReference type="EMBL" id="KAJ4492135.1"/>
    </source>
</evidence>
<gene>
    <name evidence="2" type="ORF">C8J55DRAFT_556533</name>
</gene>
<evidence type="ECO:0000256" key="1">
    <source>
        <dbReference type="SAM" id="MobiDB-lite"/>
    </source>
</evidence>
<dbReference type="EMBL" id="JANVFS010000005">
    <property type="protein sequence ID" value="KAJ4492135.1"/>
    <property type="molecule type" value="Genomic_DNA"/>
</dbReference>
<comment type="caution">
    <text evidence="2">The sequence shown here is derived from an EMBL/GenBank/DDBJ whole genome shotgun (WGS) entry which is preliminary data.</text>
</comment>
<protein>
    <recommendedName>
        <fullName evidence="4">Chromo domain-containing protein</fullName>
    </recommendedName>
</protein>
<dbReference type="CDD" id="cd00024">
    <property type="entry name" value="CD_CSD"/>
    <property type="match status" value="1"/>
</dbReference>
<feature type="compositionally biased region" description="Acidic residues" evidence="1">
    <location>
        <begin position="275"/>
        <end position="287"/>
    </location>
</feature>
<evidence type="ECO:0008006" key="4">
    <source>
        <dbReference type="Google" id="ProtNLM"/>
    </source>
</evidence>
<sequence>MPVPTHVPSLLVPINPLVSPSKTIPNQRPEQLYQIALPPPAPHTRRNDSYNLEQQNKLMREQLESAGKLLDANFAHMQLMEAENAQLRNKENMHELLKYEMKQVLEGLKPKFRTIRKEIKKAEQAEVQANKAAERALQKEAKAAQQRALGRGRGRTRGRGGGCTRSNVGRGRGLRVQQEDDHGTETEGSDLESELSSSDNNTPDSGTVSENDWQNPILDLSSDPSLHLSSPYPVCPRPKPWPLVKPQAQSTFMVEADKGTRSSKDLAEDSRDNSEGLEGEGDEGLVEGADIENIEEMEEEMKIRRITGHKWIGRGLRLLVEWDDDDITWEPFSNVENYLAVDIYLEHHAVADQSELPRKMYRFE</sequence>
<organism evidence="2 3">
    <name type="scientific">Lentinula lateritia</name>
    <dbReference type="NCBI Taxonomy" id="40482"/>
    <lineage>
        <taxon>Eukaryota</taxon>
        <taxon>Fungi</taxon>
        <taxon>Dikarya</taxon>
        <taxon>Basidiomycota</taxon>
        <taxon>Agaricomycotina</taxon>
        <taxon>Agaricomycetes</taxon>
        <taxon>Agaricomycetidae</taxon>
        <taxon>Agaricales</taxon>
        <taxon>Marasmiineae</taxon>
        <taxon>Omphalotaceae</taxon>
        <taxon>Lentinula</taxon>
    </lineage>
</organism>
<reference evidence="2" key="2">
    <citation type="journal article" date="2023" name="Proc. Natl. Acad. Sci. U.S.A.">
        <title>A global phylogenomic analysis of the shiitake genus Lentinula.</title>
        <authorList>
            <person name="Sierra-Patev S."/>
            <person name="Min B."/>
            <person name="Naranjo-Ortiz M."/>
            <person name="Looney B."/>
            <person name="Konkel Z."/>
            <person name="Slot J.C."/>
            <person name="Sakamoto Y."/>
            <person name="Steenwyk J.L."/>
            <person name="Rokas A."/>
            <person name="Carro J."/>
            <person name="Camarero S."/>
            <person name="Ferreira P."/>
            <person name="Molpeceres G."/>
            <person name="Ruiz-Duenas F.J."/>
            <person name="Serrano A."/>
            <person name="Henrissat B."/>
            <person name="Drula E."/>
            <person name="Hughes K.W."/>
            <person name="Mata J.L."/>
            <person name="Ishikawa N.K."/>
            <person name="Vargas-Isla R."/>
            <person name="Ushijima S."/>
            <person name="Smith C.A."/>
            <person name="Donoghue J."/>
            <person name="Ahrendt S."/>
            <person name="Andreopoulos W."/>
            <person name="He G."/>
            <person name="LaButti K."/>
            <person name="Lipzen A."/>
            <person name="Ng V."/>
            <person name="Riley R."/>
            <person name="Sandor L."/>
            <person name="Barry K."/>
            <person name="Martinez A.T."/>
            <person name="Xiao Y."/>
            <person name="Gibbons J.G."/>
            <person name="Terashima K."/>
            <person name="Grigoriev I.V."/>
            <person name="Hibbett D."/>
        </authorList>
    </citation>
    <scope>NUCLEOTIDE SEQUENCE</scope>
    <source>
        <strain evidence="2">Sp2 HRB7682 ss15</strain>
    </source>
</reference>
<dbReference type="AlphaFoldDB" id="A0A9W9AWR0"/>
<proteinExistence type="predicted"/>
<evidence type="ECO:0000313" key="3">
    <source>
        <dbReference type="Proteomes" id="UP001150238"/>
    </source>
</evidence>
<feature type="region of interest" description="Disordered" evidence="1">
    <location>
        <begin position="254"/>
        <end position="287"/>
    </location>
</feature>
<accession>A0A9W9AWR0</accession>
<name>A0A9W9AWR0_9AGAR</name>
<dbReference type="InterPro" id="IPR016197">
    <property type="entry name" value="Chromo-like_dom_sf"/>
</dbReference>
<reference evidence="2" key="1">
    <citation type="submission" date="2022-08" db="EMBL/GenBank/DDBJ databases">
        <authorList>
            <consortium name="DOE Joint Genome Institute"/>
            <person name="Min B."/>
            <person name="Riley R."/>
            <person name="Sierra-Patev S."/>
            <person name="Naranjo-Ortiz M."/>
            <person name="Looney B."/>
            <person name="Konkel Z."/>
            <person name="Slot J.C."/>
            <person name="Sakamoto Y."/>
            <person name="Steenwyk J.L."/>
            <person name="Rokas A."/>
            <person name="Carro J."/>
            <person name="Camarero S."/>
            <person name="Ferreira P."/>
            <person name="Molpeceres G."/>
            <person name="Ruiz-Duenas F.J."/>
            <person name="Serrano A."/>
            <person name="Henrissat B."/>
            <person name="Drula E."/>
            <person name="Hughes K.W."/>
            <person name="Mata J.L."/>
            <person name="Ishikawa N.K."/>
            <person name="Vargas-Isla R."/>
            <person name="Ushijima S."/>
            <person name="Smith C.A."/>
            <person name="Ahrendt S."/>
            <person name="Andreopoulos W."/>
            <person name="He G."/>
            <person name="Labutti K."/>
            <person name="Lipzen A."/>
            <person name="Ng V."/>
            <person name="Sandor L."/>
            <person name="Barry K."/>
            <person name="Martinez A.T."/>
            <person name="Xiao Y."/>
            <person name="Gibbons J.G."/>
            <person name="Terashima K."/>
            <person name="Hibbett D.S."/>
            <person name="Grigoriev I.V."/>
        </authorList>
    </citation>
    <scope>NUCLEOTIDE SEQUENCE</scope>
    <source>
        <strain evidence="2">Sp2 HRB7682 ss15</strain>
    </source>
</reference>
<feature type="region of interest" description="Disordered" evidence="1">
    <location>
        <begin position="136"/>
        <end position="224"/>
    </location>
</feature>
<feature type="compositionally biased region" description="Basic and acidic residues" evidence="1">
    <location>
        <begin position="255"/>
        <end position="274"/>
    </location>
</feature>
<dbReference type="Proteomes" id="UP001150238">
    <property type="component" value="Unassembled WGS sequence"/>
</dbReference>
<dbReference type="SUPFAM" id="SSF54160">
    <property type="entry name" value="Chromo domain-like"/>
    <property type="match status" value="1"/>
</dbReference>